<dbReference type="PANTHER" id="PTHR42852">
    <property type="entry name" value="THIOL:DISULFIDE INTERCHANGE PROTEIN DSBE"/>
    <property type="match status" value="1"/>
</dbReference>
<protein>
    <submittedName>
        <fullName evidence="2">TlpA family protein disulfide reductase</fullName>
    </submittedName>
</protein>
<dbReference type="SUPFAM" id="SSF52833">
    <property type="entry name" value="Thioredoxin-like"/>
    <property type="match status" value="1"/>
</dbReference>
<dbReference type="PROSITE" id="PS51352">
    <property type="entry name" value="THIOREDOXIN_2"/>
    <property type="match status" value="1"/>
</dbReference>
<evidence type="ECO:0000313" key="2">
    <source>
        <dbReference type="EMBL" id="MFD2549063.1"/>
    </source>
</evidence>
<dbReference type="InterPro" id="IPR036249">
    <property type="entry name" value="Thioredoxin-like_sf"/>
</dbReference>
<dbReference type="RefSeq" id="WP_380905383.1">
    <property type="nucleotide sequence ID" value="NZ_JBHUEG010000009.1"/>
</dbReference>
<dbReference type="Proteomes" id="UP001597545">
    <property type="component" value="Unassembled WGS sequence"/>
</dbReference>
<evidence type="ECO:0000313" key="3">
    <source>
        <dbReference type="Proteomes" id="UP001597545"/>
    </source>
</evidence>
<dbReference type="InterPro" id="IPR013766">
    <property type="entry name" value="Thioredoxin_domain"/>
</dbReference>
<accession>A0ABW5KLI1</accession>
<dbReference type="CDD" id="cd02966">
    <property type="entry name" value="TlpA_like_family"/>
    <property type="match status" value="1"/>
</dbReference>
<feature type="non-terminal residue" evidence="2">
    <location>
        <position position="1"/>
    </location>
</feature>
<dbReference type="InterPro" id="IPR000866">
    <property type="entry name" value="AhpC/TSA"/>
</dbReference>
<dbReference type="Gene3D" id="3.40.30.10">
    <property type="entry name" value="Glutaredoxin"/>
    <property type="match status" value="1"/>
</dbReference>
<dbReference type="EMBL" id="JBHULR010000009">
    <property type="protein sequence ID" value="MFD2549063.1"/>
    <property type="molecule type" value="Genomic_DNA"/>
</dbReference>
<sequence length="216" mass="24851">HTALLPVCYHGKHLHSFFFFAHLAKLPIIHRSENMYLVGRILWFARFVYKGFPFIVSRDVLANDMVIIPDKPYFERAESKLFKKNGANINLLGDSFNLTMSKTAATIFLHTTRNLDPTHFVVQPVSLKVVGETIDTFKLIKPLKGKDIITQNLNNISNLKGKYVLLYFWSDKCRPCINSLPVLNQVYKKLKSREFEIFGVIDIRDKGNVSGFLKKC</sequence>
<comment type="caution">
    <text evidence="2">The sequence shown here is derived from an EMBL/GenBank/DDBJ whole genome shotgun (WGS) entry which is preliminary data.</text>
</comment>
<gene>
    <name evidence="2" type="ORF">ACFSR5_15545</name>
</gene>
<dbReference type="Pfam" id="PF00578">
    <property type="entry name" value="AhpC-TSA"/>
    <property type="match status" value="1"/>
</dbReference>
<evidence type="ECO:0000259" key="1">
    <source>
        <dbReference type="PROSITE" id="PS51352"/>
    </source>
</evidence>
<organism evidence="2 3">
    <name type="scientific">Sphingobacterium suaedae</name>
    <dbReference type="NCBI Taxonomy" id="1686402"/>
    <lineage>
        <taxon>Bacteria</taxon>
        <taxon>Pseudomonadati</taxon>
        <taxon>Bacteroidota</taxon>
        <taxon>Sphingobacteriia</taxon>
        <taxon>Sphingobacteriales</taxon>
        <taxon>Sphingobacteriaceae</taxon>
        <taxon>Sphingobacterium</taxon>
    </lineage>
</organism>
<feature type="domain" description="Thioredoxin" evidence="1">
    <location>
        <begin position="128"/>
        <end position="216"/>
    </location>
</feature>
<proteinExistence type="predicted"/>
<dbReference type="InterPro" id="IPR050553">
    <property type="entry name" value="Thioredoxin_ResA/DsbE_sf"/>
</dbReference>
<dbReference type="PANTHER" id="PTHR42852:SF17">
    <property type="entry name" value="THIOREDOXIN-LIKE PROTEIN HI_1115"/>
    <property type="match status" value="1"/>
</dbReference>
<reference evidence="3" key="1">
    <citation type="journal article" date="2019" name="Int. J. Syst. Evol. Microbiol.">
        <title>The Global Catalogue of Microorganisms (GCM) 10K type strain sequencing project: providing services to taxonomists for standard genome sequencing and annotation.</title>
        <authorList>
            <consortium name="The Broad Institute Genomics Platform"/>
            <consortium name="The Broad Institute Genome Sequencing Center for Infectious Disease"/>
            <person name="Wu L."/>
            <person name="Ma J."/>
        </authorList>
    </citation>
    <scope>NUCLEOTIDE SEQUENCE [LARGE SCALE GENOMIC DNA]</scope>
    <source>
        <strain evidence="3">KCTC 42662</strain>
    </source>
</reference>
<keyword evidence="3" id="KW-1185">Reference proteome</keyword>
<name>A0ABW5KLI1_9SPHI</name>